<name>A0ACC2KTG6_PERAE</name>
<organism evidence="1 2">
    <name type="scientific">Persea americana</name>
    <name type="common">Avocado</name>
    <dbReference type="NCBI Taxonomy" id="3435"/>
    <lineage>
        <taxon>Eukaryota</taxon>
        <taxon>Viridiplantae</taxon>
        <taxon>Streptophyta</taxon>
        <taxon>Embryophyta</taxon>
        <taxon>Tracheophyta</taxon>
        <taxon>Spermatophyta</taxon>
        <taxon>Magnoliopsida</taxon>
        <taxon>Magnoliidae</taxon>
        <taxon>Laurales</taxon>
        <taxon>Lauraceae</taxon>
        <taxon>Persea</taxon>
    </lineage>
</organism>
<proteinExistence type="predicted"/>
<dbReference type="Proteomes" id="UP001234297">
    <property type="component" value="Chromosome 11"/>
</dbReference>
<keyword evidence="2" id="KW-1185">Reference proteome</keyword>
<reference evidence="1 2" key="1">
    <citation type="journal article" date="2022" name="Hortic Res">
        <title>A haplotype resolved chromosomal level avocado genome allows analysis of novel avocado genes.</title>
        <authorList>
            <person name="Nath O."/>
            <person name="Fletcher S.J."/>
            <person name="Hayward A."/>
            <person name="Shaw L.M."/>
            <person name="Masouleh A.K."/>
            <person name="Furtado A."/>
            <person name="Henry R.J."/>
            <person name="Mitter N."/>
        </authorList>
    </citation>
    <scope>NUCLEOTIDE SEQUENCE [LARGE SCALE GENOMIC DNA]</scope>
    <source>
        <strain evidence="2">cv. Hass</strain>
    </source>
</reference>
<sequence>MKLLLFIFLLFLSSQNPTSAQCPESQKASLLTLFPSPQSLSWTPTTDCCSWNGVKCDPATGHVTSLDLTNRSISGPLNSTAFISLPSLQSLNLSLNLFNSSIPDGVFDLPNLTSLNLSNSGFYGQVPGEVSQLKRLVSLDLSTSSISGFFPLFPVSLLGPDLGFLAGNLSGLREVYLYGVVVSSPVPESLVGLVDLRILRLGSCNLTGGFPGEMFKLQNLEILDVSNNPLLTGTLPEFPLNSSLRILTLSGSNFSGGLLDSIGNLGLLERLELAKCNLSGGIPPAVFGISSLVHLDISSNSFSGEIQSLGLGFGAGVGMIFGPLVFWRKGRRWYNKHVDKMFFTVMPECTWSLIDCDGGKIEAEEKIEQELMEFASDMEMKEEEQCRQRFCVFCTQIDVSWRRAIHTECSCLDPSPLYSSQGSQIAEKTIDY</sequence>
<evidence type="ECO:0000313" key="2">
    <source>
        <dbReference type="Proteomes" id="UP001234297"/>
    </source>
</evidence>
<evidence type="ECO:0000313" key="1">
    <source>
        <dbReference type="EMBL" id="KAJ8624477.1"/>
    </source>
</evidence>
<gene>
    <name evidence="1" type="ORF">MRB53_033007</name>
</gene>
<accession>A0ACC2KTG6</accession>
<protein>
    <submittedName>
        <fullName evidence="1">Uncharacterized protein</fullName>
    </submittedName>
</protein>
<dbReference type="EMBL" id="CM056819">
    <property type="protein sequence ID" value="KAJ8624477.1"/>
    <property type="molecule type" value="Genomic_DNA"/>
</dbReference>
<comment type="caution">
    <text evidence="1">The sequence shown here is derived from an EMBL/GenBank/DDBJ whole genome shotgun (WGS) entry which is preliminary data.</text>
</comment>